<dbReference type="GO" id="GO:0009055">
    <property type="term" value="F:electron transfer activity"/>
    <property type="evidence" value="ECO:0007669"/>
    <property type="project" value="InterPro"/>
</dbReference>
<feature type="region of interest" description="Disordered" evidence="12">
    <location>
        <begin position="35"/>
        <end position="71"/>
    </location>
</feature>
<keyword evidence="7" id="KW-0809">Transit peptide</keyword>
<dbReference type="VEuPathDB" id="FungiDB:UREG_03828"/>
<dbReference type="PANTHER" id="PTHR10978">
    <property type="entry name" value="SUCCINATE DEHYDROGENASE CYTOCHROME B560 SUBUNIT"/>
    <property type="match status" value="1"/>
</dbReference>
<feature type="compositionally biased region" description="Polar residues" evidence="12">
    <location>
        <begin position="41"/>
        <end position="51"/>
    </location>
</feature>
<dbReference type="RefSeq" id="XP_002544311.1">
    <property type="nucleotide sequence ID" value="XM_002544265.1"/>
</dbReference>
<dbReference type="STRING" id="336963.C4JLX0"/>
<keyword evidence="10" id="KW-0496">Mitochondrion</keyword>
<feature type="compositionally biased region" description="Low complexity" evidence="12">
    <location>
        <begin position="55"/>
        <end position="71"/>
    </location>
</feature>
<dbReference type="OMA" id="PHDATHY"/>
<dbReference type="GO" id="GO:0046872">
    <property type="term" value="F:metal ion binding"/>
    <property type="evidence" value="ECO:0007669"/>
    <property type="project" value="UniProtKB-KW"/>
</dbReference>
<dbReference type="OrthoDB" id="588261at2759"/>
<name>C4JLX0_UNCRE</name>
<dbReference type="CDD" id="cd03499">
    <property type="entry name" value="SQR_TypeC_SdhC"/>
    <property type="match status" value="1"/>
</dbReference>
<dbReference type="Gene3D" id="1.20.1300.10">
    <property type="entry name" value="Fumarate reductase/succinate dehydrogenase, transmembrane subunit"/>
    <property type="match status" value="1"/>
</dbReference>
<keyword evidence="3" id="KW-0349">Heme</keyword>
<evidence type="ECO:0000313" key="15">
    <source>
        <dbReference type="Proteomes" id="UP000002058"/>
    </source>
</evidence>
<dbReference type="eggNOG" id="KOG0449">
    <property type="taxonomic scope" value="Eukaryota"/>
</dbReference>
<dbReference type="GO" id="GO:0006099">
    <property type="term" value="P:tricarboxylic acid cycle"/>
    <property type="evidence" value="ECO:0007669"/>
    <property type="project" value="InterPro"/>
</dbReference>
<dbReference type="GeneID" id="8441425"/>
<dbReference type="HOGENOM" id="CLU_094691_0_2_1"/>
<dbReference type="PANTHER" id="PTHR10978:SF5">
    <property type="entry name" value="SUCCINATE DEHYDROGENASE CYTOCHROME B560 SUBUNIT, MITOCHONDRIAL"/>
    <property type="match status" value="1"/>
</dbReference>
<keyword evidence="5" id="KW-0479">Metal-binding</keyword>
<dbReference type="AlphaFoldDB" id="C4JLX0"/>
<dbReference type="Proteomes" id="UP000002058">
    <property type="component" value="Unassembled WGS sequence"/>
</dbReference>
<dbReference type="InParanoid" id="C4JLX0"/>
<proteinExistence type="inferred from homology"/>
<keyword evidence="6" id="KW-0999">Mitochondrion inner membrane</keyword>
<dbReference type="EMBL" id="CH476616">
    <property type="protein sequence ID" value="EEP78982.1"/>
    <property type="molecule type" value="Genomic_DNA"/>
</dbReference>
<organism evidence="14 15">
    <name type="scientific">Uncinocarpus reesii (strain UAMH 1704)</name>
    <dbReference type="NCBI Taxonomy" id="336963"/>
    <lineage>
        <taxon>Eukaryota</taxon>
        <taxon>Fungi</taxon>
        <taxon>Dikarya</taxon>
        <taxon>Ascomycota</taxon>
        <taxon>Pezizomycotina</taxon>
        <taxon>Eurotiomycetes</taxon>
        <taxon>Eurotiomycetidae</taxon>
        <taxon>Onygenales</taxon>
        <taxon>Onygenaceae</taxon>
        <taxon>Uncinocarpus</taxon>
    </lineage>
</organism>
<sequence>MFSQKDSTAIFAAGRRPESDRIQILPCEIRGPGSNCCWPDQQPQPETLTRKLTTRRPATSTSTPSADTTDPTQILAKQRLNRPVAPHLSIYKPQISWYLSALNRITGCTVSGGLYLFATAYLVAPAVGWHLESMSLAAAFGALPLAAKFAIKFGVAMPFTFHCMNGVRHLVWDFGKKMTNKDVIATGWTVVGLSVASSLALALI</sequence>
<keyword evidence="9" id="KW-0408">Iron</keyword>
<comment type="similarity">
    <text evidence="2">Belongs to the cytochrome b560 family.</text>
</comment>
<feature type="transmembrane region" description="Helical" evidence="13">
    <location>
        <begin position="136"/>
        <end position="161"/>
    </location>
</feature>
<evidence type="ECO:0000256" key="13">
    <source>
        <dbReference type="SAM" id="Phobius"/>
    </source>
</evidence>
<dbReference type="FunCoup" id="C4JLX0">
    <property type="interactions" value="312"/>
</dbReference>
<evidence type="ECO:0000256" key="2">
    <source>
        <dbReference type="ARBA" id="ARBA00007244"/>
    </source>
</evidence>
<evidence type="ECO:0000256" key="9">
    <source>
        <dbReference type="ARBA" id="ARBA00023004"/>
    </source>
</evidence>
<evidence type="ECO:0000256" key="11">
    <source>
        <dbReference type="ARBA" id="ARBA00023136"/>
    </source>
</evidence>
<evidence type="ECO:0000256" key="4">
    <source>
        <dbReference type="ARBA" id="ARBA00022692"/>
    </source>
</evidence>
<evidence type="ECO:0000256" key="7">
    <source>
        <dbReference type="ARBA" id="ARBA00022946"/>
    </source>
</evidence>
<dbReference type="FunFam" id="1.20.1300.10:FF:000008">
    <property type="entry name" value="Succinate dehydrogenase cytochrome b560 subunit"/>
    <property type="match status" value="1"/>
</dbReference>
<dbReference type="NCBIfam" id="TIGR02970">
    <property type="entry name" value="succ_dehyd_cytB"/>
    <property type="match status" value="1"/>
</dbReference>
<evidence type="ECO:0008006" key="16">
    <source>
        <dbReference type="Google" id="ProtNLM"/>
    </source>
</evidence>
<dbReference type="PROSITE" id="PS01001">
    <property type="entry name" value="SDH_CYT_2"/>
    <property type="match status" value="1"/>
</dbReference>
<dbReference type="InterPro" id="IPR018495">
    <property type="entry name" value="Succ_DH_cyt_bsu_CS"/>
</dbReference>
<feature type="transmembrane region" description="Helical" evidence="13">
    <location>
        <begin position="101"/>
        <end position="124"/>
    </location>
</feature>
<keyword evidence="8 13" id="KW-1133">Transmembrane helix</keyword>
<dbReference type="InterPro" id="IPR034804">
    <property type="entry name" value="SQR/QFR_C/D"/>
</dbReference>
<dbReference type="Pfam" id="PF01127">
    <property type="entry name" value="Sdh_cyt"/>
    <property type="match status" value="1"/>
</dbReference>
<dbReference type="GO" id="GO:0006121">
    <property type="term" value="P:mitochondrial electron transport, succinate to ubiquinone"/>
    <property type="evidence" value="ECO:0007669"/>
    <property type="project" value="TreeGrafter"/>
</dbReference>
<evidence type="ECO:0000256" key="5">
    <source>
        <dbReference type="ARBA" id="ARBA00022723"/>
    </source>
</evidence>
<accession>C4JLX0</accession>
<dbReference type="InterPro" id="IPR014314">
    <property type="entry name" value="Succ_DH_cytb556"/>
</dbReference>
<evidence type="ECO:0000256" key="8">
    <source>
        <dbReference type="ARBA" id="ARBA00022989"/>
    </source>
</evidence>
<gene>
    <name evidence="14" type="ORF">UREG_03828</name>
</gene>
<evidence type="ECO:0000256" key="3">
    <source>
        <dbReference type="ARBA" id="ARBA00022617"/>
    </source>
</evidence>
<evidence type="ECO:0000256" key="6">
    <source>
        <dbReference type="ARBA" id="ARBA00022792"/>
    </source>
</evidence>
<dbReference type="SUPFAM" id="SSF81343">
    <property type="entry name" value="Fumarate reductase respiratory complex transmembrane subunits"/>
    <property type="match status" value="1"/>
</dbReference>
<dbReference type="KEGG" id="ure:UREG_03828"/>
<evidence type="ECO:0000256" key="12">
    <source>
        <dbReference type="SAM" id="MobiDB-lite"/>
    </source>
</evidence>
<keyword evidence="15" id="KW-1185">Reference proteome</keyword>
<dbReference type="InterPro" id="IPR000701">
    <property type="entry name" value="SuccDH_FuR_B_TM-su"/>
</dbReference>
<keyword evidence="4 13" id="KW-0812">Transmembrane</keyword>
<evidence type="ECO:0000256" key="1">
    <source>
        <dbReference type="ARBA" id="ARBA00004448"/>
    </source>
</evidence>
<reference evidence="15" key="1">
    <citation type="journal article" date="2009" name="Genome Res.">
        <title>Comparative genomic analyses of the human fungal pathogens Coccidioides and their relatives.</title>
        <authorList>
            <person name="Sharpton T.J."/>
            <person name="Stajich J.E."/>
            <person name="Rounsley S.D."/>
            <person name="Gardner M.J."/>
            <person name="Wortman J.R."/>
            <person name="Jordar V.S."/>
            <person name="Maiti R."/>
            <person name="Kodira C.D."/>
            <person name="Neafsey D.E."/>
            <person name="Zeng Q."/>
            <person name="Hung C.-Y."/>
            <person name="McMahan C."/>
            <person name="Muszewska A."/>
            <person name="Grynberg M."/>
            <person name="Mandel M.A."/>
            <person name="Kellner E.M."/>
            <person name="Barker B.M."/>
            <person name="Galgiani J.N."/>
            <person name="Orbach M.J."/>
            <person name="Kirkland T.N."/>
            <person name="Cole G.T."/>
            <person name="Henn M.R."/>
            <person name="Birren B.W."/>
            <person name="Taylor J.W."/>
        </authorList>
    </citation>
    <scope>NUCLEOTIDE SEQUENCE [LARGE SCALE GENOMIC DNA]</scope>
    <source>
        <strain evidence="15">UAMH 1704</strain>
    </source>
</reference>
<dbReference type="GO" id="GO:0005743">
    <property type="term" value="C:mitochondrial inner membrane"/>
    <property type="evidence" value="ECO:0007669"/>
    <property type="project" value="UniProtKB-SubCell"/>
</dbReference>
<feature type="transmembrane region" description="Helical" evidence="13">
    <location>
        <begin position="182"/>
        <end position="203"/>
    </location>
</feature>
<keyword evidence="11 13" id="KW-0472">Membrane</keyword>
<comment type="subcellular location">
    <subcellularLocation>
        <location evidence="1">Mitochondrion inner membrane</location>
        <topology evidence="1">Multi-pass membrane protein</topology>
    </subcellularLocation>
</comment>
<protein>
    <recommendedName>
        <fullName evidence="16">Succinate dehydrogenase cytochrome B subunit</fullName>
    </recommendedName>
</protein>
<evidence type="ECO:0000256" key="10">
    <source>
        <dbReference type="ARBA" id="ARBA00023128"/>
    </source>
</evidence>
<evidence type="ECO:0000313" key="14">
    <source>
        <dbReference type="EMBL" id="EEP78982.1"/>
    </source>
</evidence>